<sequence length="326" mass="36286">MNLLKGITDFLSRWMFPQPNPQRVSQIAMVLLTLALGANGLEALRPQTYAPKLLPLEVAPVEQTVSQHTDISLARIERLKHNTKQQIERDRLPPDIEHHVPAAYQGQIVRSLPLAPGDRAIALTFDDGPGPYTAPILDILREQNIRASFFVLGRVLSTYPELLQRIVADGHILGNHTWSHPYLVKSHALANQEIEQTAELIYQYTRVRTQLFRPPGGFLNNALTPYAAAQNYAITLWSVDSSDYVLPREGIIERVVNGIHPGAIVLLHDGGGPRHHTVAALPVIIKQLREQGYEFVTVTELMERSQAAATRASESAHHIPVSQPPQ</sequence>
<dbReference type="PANTHER" id="PTHR10587">
    <property type="entry name" value="GLYCOSYL TRANSFERASE-RELATED"/>
    <property type="match status" value="1"/>
</dbReference>
<feature type="domain" description="NodB homology" evidence="1">
    <location>
        <begin position="119"/>
        <end position="296"/>
    </location>
</feature>
<dbReference type="Proteomes" id="UP001056708">
    <property type="component" value="Chromosome"/>
</dbReference>
<dbReference type="EMBL" id="CP098611">
    <property type="protein sequence ID" value="USR92409.1"/>
    <property type="molecule type" value="Genomic_DNA"/>
</dbReference>
<name>A0ABY5AW09_9CYAN</name>
<accession>A0ABY5AW09</accession>
<gene>
    <name evidence="2" type="ORF">NEA10_06730</name>
</gene>
<dbReference type="InterPro" id="IPR050248">
    <property type="entry name" value="Polysacc_deacetylase_ArnD"/>
</dbReference>
<dbReference type="PROSITE" id="PS51677">
    <property type="entry name" value="NODB"/>
    <property type="match status" value="1"/>
</dbReference>
<dbReference type="InterPro" id="IPR011330">
    <property type="entry name" value="Glyco_hydro/deAcase_b/a-brl"/>
</dbReference>
<dbReference type="Gene3D" id="3.20.20.370">
    <property type="entry name" value="Glycoside hydrolase/deacetylase"/>
    <property type="match status" value="1"/>
</dbReference>
<reference evidence="2" key="1">
    <citation type="submission" date="2022-06" db="EMBL/GenBank/DDBJ databases">
        <title>Genome sequence of Phormidium yuhuli AB48 isolated from an industrial photobioreactor environment.</title>
        <authorList>
            <person name="Qiu Y."/>
            <person name="Noonan A.J.C."/>
            <person name="Dofher K."/>
            <person name="Koch M."/>
            <person name="Kieft B."/>
            <person name="Lin X."/>
            <person name="Ziels R.M."/>
            <person name="Hallam S.J."/>
        </authorList>
    </citation>
    <scope>NUCLEOTIDE SEQUENCE</scope>
    <source>
        <strain evidence="2">AB48</strain>
    </source>
</reference>
<evidence type="ECO:0000259" key="1">
    <source>
        <dbReference type="PROSITE" id="PS51677"/>
    </source>
</evidence>
<organism evidence="2 3">
    <name type="scientific">Phormidium yuhuli AB48</name>
    <dbReference type="NCBI Taxonomy" id="2940671"/>
    <lineage>
        <taxon>Bacteria</taxon>
        <taxon>Bacillati</taxon>
        <taxon>Cyanobacteriota</taxon>
        <taxon>Cyanophyceae</taxon>
        <taxon>Oscillatoriophycideae</taxon>
        <taxon>Oscillatoriales</taxon>
        <taxon>Oscillatoriaceae</taxon>
        <taxon>Phormidium</taxon>
        <taxon>Phormidium yuhuli</taxon>
    </lineage>
</organism>
<evidence type="ECO:0000313" key="2">
    <source>
        <dbReference type="EMBL" id="USR92409.1"/>
    </source>
</evidence>
<dbReference type="CDD" id="cd10917">
    <property type="entry name" value="CE4_NodB_like_6s_7s"/>
    <property type="match status" value="1"/>
</dbReference>
<dbReference type="SUPFAM" id="SSF88713">
    <property type="entry name" value="Glycoside hydrolase/deacetylase"/>
    <property type="match status" value="1"/>
</dbReference>
<dbReference type="InterPro" id="IPR002509">
    <property type="entry name" value="NODB_dom"/>
</dbReference>
<keyword evidence="3" id="KW-1185">Reference proteome</keyword>
<dbReference type="Pfam" id="PF01522">
    <property type="entry name" value="Polysacc_deac_1"/>
    <property type="match status" value="1"/>
</dbReference>
<protein>
    <submittedName>
        <fullName evidence="2">Polysaccharide deacetylase family protein</fullName>
    </submittedName>
</protein>
<proteinExistence type="predicted"/>
<evidence type="ECO:0000313" key="3">
    <source>
        <dbReference type="Proteomes" id="UP001056708"/>
    </source>
</evidence>
<dbReference type="RefSeq" id="WP_252664566.1">
    <property type="nucleotide sequence ID" value="NZ_CP098611.1"/>
</dbReference>